<accession>A0A8J3NMB9</accession>
<gene>
    <name evidence="1" type="ORF">Cba03nite_73410</name>
</gene>
<name>A0A8J3NMB9_9ACTN</name>
<proteinExistence type="predicted"/>
<dbReference type="SUPFAM" id="SSF54427">
    <property type="entry name" value="NTF2-like"/>
    <property type="match status" value="1"/>
</dbReference>
<keyword evidence="2" id="KW-1185">Reference proteome</keyword>
<dbReference type="InterPro" id="IPR024507">
    <property type="entry name" value="AtzH-like"/>
</dbReference>
<organism evidence="1 2">
    <name type="scientific">Catellatospora bangladeshensis</name>
    <dbReference type="NCBI Taxonomy" id="310355"/>
    <lineage>
        <taxon>Bacteria</taxon>
        <taxon>Bacillati</taxon>
        <taxon>Actinomycetota</taxon>
        <taxon>Actinomycetes</taxon>
        <taxon>Micromonosporales</taxon>
        <taxon>Micromonosporaceae</taxon>
        <taxon>Catellatospora</taxon>
    </lineage>
</organism>
<evidence type="ECO:0000313" key="1">
    <source>
        <dbReference type="EMBL" id="GIF85992.1"/>
    </source>
</evidence>
<evidence type="ECO:0008006" key="3">
    <source>
        <dbReference type="Google" id="ProtNLM"/>
    </source>
</evidence>
<dbReference type="NCBIfam" id="NF033625">
    <property type="entry name" value="HpxZ"/>
    <property type="match status" value="1"/>
</dbReference>
<dbReference type="AlphaFoldDB" id="A0A8J3NMB9"/>
<protein>
    <recommendedName>
        <fullName evidence="3">Oxalurate catabolism protein HpxZ</fullName>
    </recommendedName>
</protein>
<dbReference type="EMBL" id="BONF01000056">
    <property type="protein sequence ID" value="GIF85992.1"/>
    <property type="molecule type" value="Genomic_DNA"/>
</dbReference>
<dbReference type="Proteomes" id="UP000601223">
    <property type="component" value="Unassembled WGS sequence"/>
</dbReference>
<dbReference type="RefSeq" id="WP_203756656.1">
    <property type="nucleotide sequence ID" value="NZ_BONF01000056.1"/>
</dbReference>
<dbReference type="Pfam" id="PF11533">
    <property type="entry name" value="AtzH-like"/>
    <property type="match status" value="1"/>
</dbReference>
<sequence length="129" mass="14348">MDIDRPEIVAEVAAVFAAYEKALVVNDPDEIMSFFRHGAETVRFGIADRQRGWAHQLAWRRAQPPLPPGRTLSETLITTFGADFAVVTTCFRYPDDPAVGRQSQTWVRLPEGWRIVSAHVSHPAAGAPH</sequence>
<dbReference type="Gene3D" id="3.10.450.50">
    <property type="match status" value="1"/>
</dbReference>
<reference evidence="1 2" key="1">
    <citation type="submission" date="2021-01" db="EMBL/GenBank/DDBJ databases">
        <title>Whole genome shotgun sequence of Catellatospora bangladeshensis NBRC 107357.</title>
        <authorList>
            <person name="Komaki H."/>
            <person name="Tamura T."/>
        </authorList>
    </citation>
    <scope>NUCLEOTIDE SEQUENCE [LARGE SCALE GENOMIC DNA]</scope>
    <source>
        <strain evidence="1 2">NBRC 107357</strain>
    </source>
</reference>
<evidence type="ECO:0000313" key="2">
    <source>
        <dbReference type="Proteomes" id="UP000601223"/>
    </source>
</evidence>
<comment type="caution">
    <text evidence="1">The sequence shown here is derived from an EMBL/GenBank/DDBJ whole genome shotgun (WGS) entry which is preliminary data.</text>
</comment>
<dbReference type="InterPro" id="IPR032710">
    <property type="entry name" value="NTF2-like_dom_sf"/>
</dbReference>